<dbReference type="KEGG" id="vg:40075864"/>
<keyword evidence="1" id="KW-0547">Nucleotide-binding</keyword>
<reference evidence="1" key="1">
    <citation type="submission" date="2017-10" db="EMBL/GenBank/DDBJ databases">
        <title>Sequence, genome organization and annotation of the thermophilic 47,7-kb bacterophage TO-84 that infects Geobacillus stearothermophilus.</title>
        <authorList>
            <person name="Skowron P.M."/>
            <person name="Kropinski A."/>
            <person name="Los M."/>
        </authorList>
    </citation>
    <scope>NUCLEOTIDE SEQUENCE [LARGE SCALE GENOMIC DNA]</scope>
</reference>
<dbReference type="InterPro" id="IPR036173">
    <property type="entry name" value="G39-like_N_sf"/>
</dbReference>
<keyword evidence="2" id="KW-1185">Reference proteome</keyword>
<keyword evidence="1" id="KW-0378">Hydrolase</keyword>
<dbReference type="Gene3D" id="1.10.8.200">
    <property type="entry name" value="Replisome organizer (g39p helicase loader/inhibitor protein)"/>
    <property type="match status" value="1"/>
</dbReference>
<name>A0A1U9WQL6_9CAUD</name>
<keyword evidence="1" id="KW-0347">Helicase</keyword>
<sequence>MTKTEMITLLEQIESFFPGRFTADEKTAAVWWEVLKDYDFEHCKKNLINHVKSSEFPPTIANLIAGSKDTSRNYSDDLIEKIENVPEIDEIVAEIERRTGRKVMW</sequence>
<accession>A0A1U9WQL6</accession>
<dbReference type="EMBL" id="KY565347">
    <property type="protein sequence ID" value="AQY55076.1"/>
    <property type="molecule type" value="Genomic_DNA"/>
</dbReference>
<evidence type="ECO:0000313" key="2">
    <source>
        <dbReference type="Proteomes" id="UP000225660"/>
    </source>
</evidence>
<dbReference type="GO" id="GO:0004386">
    <property type="term" value="F:helicase activity"/>
    <property type="evidence" value="ECO:0007669"/>
    <property type="project" value="UniProtKB-KW"/>
</dbReference>
<dbReference type="GeneID" id="40075864"/>
<dbReference type="SUPFAM" id="SSF89064">
    <property type="entry name" value="Replisome organizer (g39p helicase loader/inhibitor protein)"/>
    <property type="match status" value="1"/>
</dbReference>
<organism evidence="1 2">
    <name type="scientific">Geobacillus phage TP-84</name>
    <dbReference type="NCBI Taxonomy" id="1965361"/>
    <lineage>
        <taxon>Viruses</taxon>
        <taxon>Duplodnaviria</taxon>
        <taxon>Heunggongvirae</taxon>
        <taxon>Uroviricota</taxon>
        <taxon>Caudoviricetes</taxon>
        <taxon>Saundersvirus</taxon>
        <taxon>Saundersvirus Tp84</taxon>
    </lineage>
</organism>
<dbReference type="Proteomes" id="UP000225660">
    <property type="component" value="Segment"/>
</dbReference>
<keyword evidence="1" id="KW-0067">ATP-binding</keyword>
<proteinExistence type="predicted"/>
<evidence type="ECO:0000313" key="1">
    <source>
        <dbReference type="EMBL" id="AQY55076.1"/>
    </source>
</evidence>
<dbReference type="RefSeq" id="YP_009600102.1">
    <property type="nucleotide sequence ID" value="NC_041918.2"/>
</dbReference>
<protein>
    <submittedName>
        <fullName evidence="1">Replicative DNA helicase</fullName>
    </submittedName>
</protein>